<dbReference type="RefSeq" id="WP_050351560.1">
    <property type="nucleotide sequence ID" value="NZ_CP073011.1"/>
</dbReference>
<evidence type="ECO:0000313" key="2">
    <source>
        <dbReference type="Proteomes" id="UP000036780"/>
    </source>
</evidence>
<dbReference type="EMBL" id="LGTO01000007">
    <property type="protein sequence ID" value="KNE19058.1"/>
    <property type="molecule type" value="Genomic_DNA"/>
</dbReference>
<protein>
    <submittedName>
        <fullName evidence="1">Uncharacterized protein</fullName>
    </submittedName>
</protein>
<dbReference type="OrthoDB" id="2721971at2"/>
<comment type="caution">
    <text evidence="1">The sequence shown here is derived from an EMBL/GenBank/DDBJ whole genome shotgun (WGS) entry which is preliminary data.</text>
</comment>
<dbReference type="PATRIC" id="fig|1473.5.peg.700"/>
<reference evidence="2" key="1">
    <citation type="submission" date="2015-07" db="EMBL/GenBank/DDBJ databases">
        <title>Fjat-10053 dsm26.</title>
        <authorList>
            <person name="Liu B."/>
            <person name="Wang J."/>
            <person name="Zhu Y."/>
            <person name="Liu G."/>
            <person name="Chen Q."/>
            <person name="Chen Z."/>
            <person name="Lan J."/>
            <person name="Che J."/>
            <person name="Ge C."/>
            <person name="Shi H."/>
            <person name="Pan Z."/>
            <person name="Liu X."/>
        </authorList>
    </citation>
    <scope>NUCLEOTIDE SEQUENCE [LARGE SCALE GENOMIC DNA]</scope>
    <source>
        <strain evidence="2">DSM 26</strain>
    </source>
</reference>
<keyword evidence="2" id="KW-1185">Reference proteome</keyword>
<dbReference type="GeneID" id="66872071"/>
<accession>A0A0L0QLD8</accession>
<evidence type="ECO:0000313" key="1">
    <source>
        <dbReference type="EMBL" id="KNE19058.1"/>
    </source>
</evidence>
<name>A0A0L0QLD8_VIRPA</name>
<organism evidence="1 2">
    <name type="scientific">Virgibacillus pantothenticus</name>
    <dbReference type="NCBI Taxonomy" id="1473"/>
    <lineage>
        <taxon>Bacteria</taxon>
        <taxon>Bacillati</taxon>
        <taxon>Bacillota</taxon>
        <taxon>Bacilli</taxon>
        <taxon>Bacillales</taxon>
        <taxon>Bacillaceae</taxon>
        <taxon>Virgibacillus</taxon>
    </lineage>
</organism>
<gene>
    <name evidence="1" type="ORF">AFK71_10885</name>
</gene>
<dbReference type="Proteomes" id="UP000036780">
    <property type="component" value="Unassembled WGS sequence"/>
</dbReference>
<proteinExistence type="predicted"/>
<dbReference type="AlphaFoldDB" id="A0A0L0QLD8"/>
<sequence>MTKLLTTGEMIDRLKVGEIAQDKNGATVRRGNHGLETREGRFINCNYLFLSQKWRILPIYASFDEAMKALKDGKTVAYLDDFGNRNPIKKETALGAIKPLVVDFEYLFNADWVILDD</sequence>